<comment type="caution">
    <text evidence="2">The sequence shown here is derived from an EMBL/GenBank/DDBJ whole genome shotgun (WGS) entry which is preliminary data.</text>
</comment>
<keyword evidence="1" id="KW-0812">Transmembrane</keyword>
<accession>A0A409XDF7</accession>
<protein>
    <submittedName>
        <fullName evidence="2">Uncharacterized protein</fullName>
    </submittedName>
</protein>
<reference evidence="2 3" key="1">
    <citation type="journal article" date="2018" name="Evol. Lett.">
        <title>Horizontal gene cluster transfer increased hallucinogenic mushroom diversity.</title>
        <authorList>
            <person name="Reynolds H.T."/>
            <person name="Vijayakumar V."/>
            <person name="Gluck-Thaler E."/>
            <person name="Korotkin H.B."/>
            <person name="Matheny P.B."/>
            <person name="Slot J.C."/>
        </authorList>
    </citation>
    <scope>NUCLEOTIDE SEQUENCE [LARGE SCALE GENOMIC DNA]</scope>
    <source>
        <strain evidence="2 3">2631</strain>
    </source>
</reference>
<dbReference type="Proteomes" id="UP000283269">
    <property type="component" value="Unassembled WGS sequence"/>
</dbReference>
<dbReference type="AlphaFoldDB" id="A0A409XDF7"/>
<dbReference type="EMBL" id="NHYD01002023">
    <property type="protein sequence ID" value="PPQ88813.1"/>
    <property type="molecule type" value="Genomic_DNA"/>
</dbReference>
<dbReference type="InParanoid" id="A0A409XDF7"/>
<gene>
    <name evidence="2" type="ORF">CVT25_010464</name>
</gene>
<evidence type="ECO:0000313" key="2">
    <source>
        <dbReference type="EMBL" id="PPQ88813.1"/>
    </source>
</evidence>
<sequence length="61" mass="6005">MSSSNSSIIACGADNIAAGSESAAATEEGERERGDFQPPAVFVVVAAAVLGISVPLAVLLS</sequence>
<name>A0A409XDF7_PSICY</name>
<keyword evidence="1" id="KW-0472">Membrane</keyword>
<evidence type="ECO:0000256" key="1">
    <source>
        <dbReference type="SAM" id="Phobius"/>
    </source>
</evidence>
<proteinExistence type="predicted"/>
<organism evidence="2 3">
    <name type="scientific">Psilocybe cyanescens</name>
    <dbReference type="NCBI Taxonomy" id="93625"/>
    <lineage>
        <taxon>Eukaryota</taxon>
        <taxon>Fungi</taxon>
        <taxon>Dikarya</taxon>
        <taxon>Basidiomycota</taxon>
        <taxon>Agaricomycotina</taxon>
        <taxon>Agaricomycetes</taxon>
        <taxon>Agaricomycetidae</taxon>
        <taxon>Agaricales</taxon>
        <taxon>Agaricineae</taxon>
        <taxon>Strophariaceae</taxon>
        <taxon>Psilocybe</taxon>
    </lineage>
</organism>
<keyword evidence="3" id="KW-1185">Reference proteome</keyword>
<keyword evidence="1" id="KW-1133">Transmembrane helix</keyword>
<evidence type="ECO:0000313" key="3">
    <source>
        <dbReference type="Proteomes" id="UP000283269"/>
    </source>
</evidence>
<feature type="transmembrane region" description="Helical" evidence="1">
    <location>
        <begin position="40"/>
        <end position="60"/>
    </location>
</feature>